<accession>A6NU01</accession>
<feature type="domain" description="Fibronectin type III-like" evidence="4">
    <location>
        <begin position="448"/>
        <end position="522"/>
    </location>
</feature>
<dbReference type="GO" id="GO:0004553">
    <property type="term" value="F:hydrolase activity, hydrolyzing O-glycosyl compounds"/>
    <property type="evidence" value="ECO:0007669"/>
    <property type="project" value="InterPro"/>
</dbReference>
<dbReference type="SUPFAM" id="SSF51445">
    <property type="entry name" value="(Trans)glycosidases"/>
    <property type="match status" value="1"/>
</dbReference>
<dbReference type="Gene3D" id="2.60.40.10">
    <property type="entry name" value="Immunoglobulins"/>
    <property type="match status" value="1"/>
</dbReference>
<dbReference type="InterPro" id="IPR002772">
    <property type="entry name" value="Glyco_hydro_3_C"/>
</dbReference>
<dbReference type="Pfam" id="PF00933">
    <property type="entry name" value="Glyco_hydro_3"/>
    <property type="match status" value="1"/>
</dbReference>
<dbReference type="Gene3D" id="3.40.50.1700">
    <property type="entry name" value="Glycoside hydrolase family 3 C-terminal domain"/>
    <property type="match status" value="1"/>
</dbReference>
<keyword evidence="6" id="KW-1185">Reference proteome</keyword>
<dbReference type="RefSeq" id="WP_006572228.1">
    <property type="nucleotide sequence ID" value="NZ_AAXG02000011.1"/>
</dbReference>
<gene>
    <name evidence="5" type="ORF">BACCAP_01681</name>
</gene>
<dbReference type="STRING" id="411467.BACCAP_01681"/>
<evidence type="ECO:0000256" key="3">
    <source>
        <dbReference type="SAM" id="Phobius"/>
    </source>
</evidence>
<dbReference type="InterPro" id="IPR017853">
    <property type="entry name" value="GH"/>
</dbReference>
<keyword evidence="3" id="KW-1133">Transmembrane helix</keyword>
<evidence type="ECO:0000259" key="4">
    <source>
        <dbReference type="SMART" id="SM01217"/>
    </source>
</evidence>
<reference evidence="5 6" key="2">
    <citation type="submission" date="2007-06" db="EMBL/GenBank/DDBJ databases">
        <title>Draft genome sequence of Pseudoflavonifractor capillosus ATCC 29799.</title>
        <authorList>
            <person name="Sudarsanam P."/>
            <person name="Ley R."/>
            <person name="Guruge J."/>
            <person name="Turnbaugh P.J."/>
            <person name="Mahowald M."/>
            <person name="Liep D."/>
            <person name="Gordon J."/>
        </authorList>
    </citation>
    <scope>NUCLEOTIDE SEQUENCE [LARGE SCALE GENOMIC DNA]</scope>
    <source>
        <strain evidence="5 6">ATCC 29799</strain>
    </source>
</reference>
<dbReference type="CAZy" id="GH3">
    <property type="family name" value="Glycoside Hydrolase Family 3"/>
</dbReference>
<proteinExistence type="inferred from homology"/>
<dbReference type="OrthoDB" id="98455at2"/>
<reference evidence="5 6" key="1">
    <citation type="submission" date="2007-04" db="EMBL/GenBank/DDBJ databases">
        <authorList>
            <person name="Fulton L."/>
            <person name="Clifton S."/>
            <person name="Fulton B."/>
            <person name="Xu J."/>
            <person name="Minx P."/>
            <person name="Pepin K.H."/>
            <person name="Johnson M."/>
            <person name="Thiruvilangam P."/>
            <person name="Bhonagiri V."/>
            <person name="Nash W.E."/>
            <person name="Mardis E.R."/>
            <person name="Wilson R.K."/>
        </authorList>
    </citation>
    <scope>NUCLEOTIDE SEQUENCE [LARGE SCALE GENOMIC DNA]</scope>
    <source>
        <strain evidence="5 6">ATCC 29799</strain>
    </source>
</reference>
<comment type="similarity">
    <text evidence="1">Belongs to the glycosyl hydrolase 3 family.</text>
</comment>
<evidence type="ECO:0000256" key="1">
    <source>
        <dbReference type="ARBA" id="ARBA00005336"/>
    </source>
</evidence>
<dbReference type="Pfam" id="PF14310">
    <property type="entry name" value="Fn3-like"/>
    <property type="match status" value="1"/>
</dbReference>
<dbReference type="PRINTS" id="PR00133">
    <property type="entry name" value="GLHYDRLASE3"/>
</dbReference>
<dbReference type="SUPFAM" id="SSF52279">
    <property type="entry name" value="Beta-D-glucan exohydrolase, C-terminal domain"/>
    <property type="match status" value="1"/>
</dbReference>
<dbReference type="EMBL" id="AAXG02000011">
    <property type="protein sequence ID" value="EDN00348.1"/>
    <property type="molecule type" value="Genomic_DNA"/>
</dbReference>
<keyword evidence="3" id="KW-0812">Transmembrane</keyword>
<dbReference type="SMART" id="SM01217">
    <property type="entry name" value="Fn3_like"/>
    <property type="match status" value="1"/>
</dbReference>
<dbReference type="InterPro" id="IPR036881">
    <property type="entry name" value="Glyco_hydro_3_C_sf"/>
</dbReference>
<dbReference type="Gene3D" id="3.20.20.300">
    <property type="entry name" value="Glycoside hydrolase, family 3, N-terminal domain"/>
    <property type="match status" value="1"/>
</dbReference>
<dbReference type="PANTHER" id="PTHR42715">
    <property type="entry name" value="BETA-GLUCOSIDASE"/>
    <property type="match status" value="1"/>
</dbReference>
<dbReference type="GO" id="GO:0005975">
    <property type="term" value="P:carbohydrate metabolic process"/>
    <property type="evidence" value="ECO:0007669"/>
    <property type="project" value="InterPro"/>
</dbReference>
<comment type="caution">
    <text evidence="5">The sequence shown here is derived from an EMBL/GenBank/DDBJ whole genome shotgun (WGS) entry which is preliminary data.</text>
</comment>
<dbReference type="eggNOG" id="COG1472">
    <property type="taxonomic scope" value="Bacteria"/>
</dbReference>
<dbReference type="Pfam" id="PF01915">
    <property type="entry name" value="Glyco_hydro_3_C"/>
    <property type="match status" value="1"/>
</dbReference>
<protein>
    <submittedName>
        <fullName evidence="5">Glycosyl hydrolase family 3 N-terminal domain protein</fullName>
    </submittedName>
</protein>
<keyword evidence="2 5" id="KW-0378">Hydrolase</keyword>
<dbReference type="InterPro" id="IPR026891">
    <property type="entry name" value="Fn3-like"/>
</dbReference>
<name>A6NU01_9FIRM</name>
<evidence type="ECO:0000313" key="6">
    <source>
        <dbReference type="Proteomes" id="UP000003639"/>
    </source>
</evidence>
<sequence length="1004" mass="108836">MEQKKKGRTVGAVLLAILLVLAVVVNVVLTGPLYTVMNMYFGKGDAIIEENESSAGIDGNYYTSDYASAEELLSASEELAQRIEGEGIVLLKNDNSALPLSDGERAVSLFGRTSVDPIYTGAGSAATESSPVDYKTALEEDGFSVNPDLYDFYANHAISTTVNKVTMPTGMGDMPVEYTGRGFISSMGSAMFINDIIAEVPVQDYPDSLKDSFTSYNGAAIVFIGRVGGEGCDLPTDMSPYAPREEDKDKTYLELSSIEEEMLAYVKEQKDAGVFSKIIVVCNTANAMELSFLEDEAYGIDAALWVGCIGDQGARALADVLTGEVTPSGRTVDTYVYDLTKDPSFQNFQELYYTNVDGSIGGYESGSFIEYEEGIYVGYRYYETAAAEALAGNYPGFDYDTAVQYPFGYGLSYADFTMEYDGAPTYADDTFTFNVKVTNTSDTYSGRQVVQIYAEAPYTYGGVEKSKVVLVAFGKTEELEPGASQNLTLTVPAEALASYDYKGEGCYVLDEGDYTFYLSDNAHSWAELPQGDGSRIFTQRLEKVVYNEDNKRPSDQVAAVNQFDQVSDVFTDEPQEGAPLNMTRADFVGTFPTAPTAADMEAEEDIKTDLETVFDEKIDPTLGNVEGSIVYTDEMPTTGASNGLTLVDLRGKDYDDPSWDLLLDQLNMSEVANMLANAGYNTAEMLSIGKPATLDYDGPMGWSTWVSAAGGDAVCLGFPAQEVLAATWSEELAYEMGKMVGEQGLYNGFNGWYAPAMNTHRSAFAGRNYEYYSEDGYLSGKMAAREVSGAMEKGVYCYLKHFALNDKEDGRNGMATFANEQAIREIYMKPFELCVKEATATISYTGEDGQMTSREIKAATAIMSAYNCIGTQWAGGNYGMMTQVLRNEWGFDGAVISDYYGGNPYMDPDEGVRAGNDLMLNTFADGSLSDSTSATGVAAMRNAAHNVLYMVVNSNAMQGITSGVTIHYALAGWQKALIAGDVAVAVIVVAGAVLLLRKKKTVKA</sequence>
<evidence type="ECO:0000313" key="5">
    <source>
        <dbReference type="EMBL" id="EDN00348.1"/>
    </source>
</evidence>
<dbReference type="AlphaFoldDB" id="A6NU01"/>
<dbReference type="InterPro" id="IPR050288">
    <property type="entry name" value="Cellulose_deg_GH3"/>
</dbReference>
<dbReference type="InterPro" id="IPR013783">
    <property type="entry name" value="Ig-like_fold"/>
</dbReference>
<evidence type="ECO:0000256" key="2">
    <source>
        <dbReference type="ARBA" id="ARBA00022801"/>
    </source>
</evidence>
<dbReference type="PANTHER" id="PTHR42715:SF10">
    <property type="entry name" value="BETA-GLUCOSIDASE"/>
    <property type="match status" value="1"/>
</dbReference>
<feature type="transmembrane region" description="Helical" evidence="3">
    <location>
        <begin position="976"/>
        <end position="996"/>
    </location>
</feature>
<dbReference type="Proteomes" id="UP000003639">
    <property type="component" value="Unassembled WGS sequence"/>
</dbReference>
<organism evidence="5 6">
    <name type="scientific">Pseudoflavonifractor capillosus ATCC 29799</name>
    <dbReference type="NCBI Taxonomy" id="411467"/>
    <lineage>
        <taxon>Bacteria</taxon>
        <taxon>Bacillati</taxon>
        <taxon>Bacillota</taxon>
        <taxon>Clostridia</taxon>
        <taxon>Eubacteriales</taxon>
        <taxon>Oscillospiraceae</taxon>
        <taxon>Pseudoflavonifractor</taxon>
    </lineage>
</organism>
<dbReference type="InterPro" id="IPR001764">
    <property type="entry name" value="Glyco_hydro_3_N"/>
</dbReference>
<dbReference type="InterPro" id="IPR036962">
    <property type="entry name" value="Glyco_hydro_3_N_sf"/>
</dbReference>
<keyword evidence="3" id="KW-0472">Membrane</keyword>